<proteinExistence type="predicted"/>
<dbReference type="EMBL" id="KZ613937">
    <property type="protein sequence ID" value="PMD48222.1"/>
    <property type="molecule type" value="Genomic_DNA"/>
</dbReference>
<feature type="transmembrane region" description="Helical" evidence="2">
    <location>
        <begin position="93"/>
        <end position="113"/>
    </location>
</feature>
<organism evidence="3 4">
    <name type="scientific">Hyaloscypha variabilis (strain UAMH 11265 / GT02V1 / F)</name>
    <name type="common">Meliniomyces variabilis</name>
    <dbReference type="NCBI Taxonomy" id="1149755"/>
    <lineage>
        <taxon>Eukaryota</taxon>
        <taxon>Fungi</taxon>
        <taxon>Dikarya</taxon>
        <taxon>Ascomycota</taxon>
        <taxon>Pezizomycotina</taxon>
        <taxon>Leotiomycetes</taxon>
        <taxon>Helotiales</taxon>
        <taxon>Hyaloscyphaceae</taxon>
        <taxon>Hyaloscypha</taxon>
        <taxon>Hyaloscypha variabilis</taxon>
    </lineage>
</organism>
<feature type="transmembrane region" description="Helical" evidence="2">
    <location>
        <begin position="167"/>
        <end position="188"/>
    </location>
</feature>
<dbReference type="OrthoDB" id="3558126at2759"/>
<dbReference type="Proteomes" id="UP000235786">
    <property type="component" value="Unassembled WGS sequence"/>
</dbReference>
<accession>A0A2J6SBV5</accession>
<sequence length="209" mass="22607">MLIGHTQYSTFAMNSETVAAPFFHLASPARSPGGSPILPISQNTPSDTSPTGVSNGPSYSATIIPTLGIKALSAALAFFAFLILILGGSGPSTFTVTGIFLISQSMWNILMIARHSLQDSRRRHGNEAVKKKIRLVDIVLIVGLVLSLSVGYLILNGPVEWYYSGWTWFWSCLLIWIVVICQTAVVVAGSKLDKKRLTVRIGLEDTVEA</sequence>
<evidence type="ECO:0000256" key="1">
    <source>
        <dbReference type="SAM" id="MobiDB-lite"/>
    </source>
</evidence>
<feature type="compositionally biased region" description="Polar residues" evidence="1">
    <location>
        <begin position="40"/>
        <end position="53"/>
    </location>
</feature>
<protein>
    <submittedName>
        <fullName evidence="3">Uncharacterized protein</fullName>
    </submittedName>
</protein>
<feature type="region of interest" description="Disordered" evidence="1">
    <location>
        <begin position="34"/>
        <end position="53"/>
    </location>
</feature>
<reference evidence="3 4" key="1">
    <citation type="submission" date="2016-04" db="EMBL/GenBank/DDBJ databases">
        <title>A degradative enzymes factory behind the ericoid mycorrhizal symbiosis.</title>
        <authorList>
            <consortium name="DOE Joint Genome Institute"/>
            <person name="Martino E."/>
            <person name="Morin E."/>
            <person name="Grelet G."/>
            <person name="Kuo A."/>
            <person name="Kohler A."/>
            <person name="Daghino S."/>
            <person name="Barry K."/>
            <person name="Choi C."/>
            <person name="Cichocki N."/>
            <person name="Clum A."/>
            <person name="Copeland A."/>
            <person name="Hainaut M."/>
            <person name="Haridas S."/>
            <person name="Labutti K."/>
            <person name="Lindquist E."/>
            <person name="Lipzen A."/>
            <person name="Khouja H.-R."/>
            <person name="Murat C."/>
            <person name="Ohm R."/>
            <person name="Olson A."/>
            <person name="Spatafora J."/>
            <person name="Veneault-Fourrey C."/>
            <person name="Henrissat B."/>
            <person name="Grigoriev I."/>
            <person name="Martin F."/>
            <person name="Perotto S."/>
        </authorList>
    </citation>
    <scope>NUCLEOTIDE SEQUENCE [LARGE SCALE GENOMIC DNA]</scope>
    <source>
        <strain evidence="3 4">F</strain>
    </source>
</reference>
<keyword evidence="2" id="KW-1133">Transmembrane helix</keyword>
<evidence type="ECO:0000313" key="3">
    <source>
        <dbReference type="EMBL" id="PMD48222.1"/>
    </source>
</evidence>
<dbReference type="AlphaFoldDB" id="A0A2J6SBV5"/>
<feature type="transmembrane region" description="Helical" evidence="2">
    <location>
        <begin position="134"/>
        <end position="155"/>
    </location>
</feature>
<evidence type="ECO:0000256" key="2">
    <source>
        <dbReference type="SAM" id="Phobius"/>
    </source>
</evidence>
<keyword evidence="4" id="KW-1185">Reference proteome</keyword>
<feature type="transmembrane region" description="Helical" evidence="2">
    <location>
        <begin position="67"/>
        <end position="87"/>
    </location>
</feature>
<keyword evidence="2" id="KW-0472">Membrane</keyword>
<evidence type="ECO:0000313" key="4">
    <source>
        <dbReference type="Proteomes" id="UP000235786"/>
    </source>
</evidence>
<keyword evidence="2" id="KW-0812">Transmembrane</keyword>
<name>A0A2J6SBV5_HYAVF</name>
<gene>
    <name evidence="3" type="ORF">L207DRAFT_559926</name>
</gene>